<protein>
    <submittedName>
        <fullName evidence="4">NAD(P)-dependent dehydrogenase, short-chain alcohol dehydrogenase family</fullName>
    </submittedName>
</protein>
<dbReference type="Gene3D" id="3.40.50.720">
    <property type="entry name" value="NAD(P)-binding Rossmann-like Domain"/>
    <property type="match status" value="1"/>
</dbReference>
<proteinExistence type="inferred from homology"/>
<name>A0A1H3SEK4_9ACTN</name>
<feature type="domain" description="Ketoreductase" evidence="3">
    <location>
        <begin position="6"/>
        <end position="172"/>
    </location>
</feature>
<accession>A0A1H3SEK4</accession>
<dbReference type="SUPFAM" id="SSF51735">
    <property type="entry name" value="NAD(P)-binding Rossmann-fold domains"/>
    <property type="match status" value="1"/>
</dbReference>
<dbReference type="InterPro" id="IPR002347">
    <property type="entry name" value="SDR_fam"/>
</dbReference>
<evidence type="ECO:0000256" key="2">
    <source>
        <dbReference type="ARBA" id="ARBA00023002"/>
    </source>
</evidence>
<reference evidence="5" key="1">
    <citation type="submission" date="2016-10" db="EMBL/GenBank/DDBJ databases">
        <authorList>
            <person name="Varghese N."/>
            <person name="Submissions S."/>
        </authorList>
    </citation>
    <scope>NUCLEOTIDE SEQUENCE [LARGE SCALE GENOMIC DNA]</scope>
    <source>
        <strain evidence="5">DSM 44718</strain>
    </source>
</reference>
<evidence type="ECO:0000259" key="3">
    <source>
        <dbReference type="SMART" id="SM00822"/>
    </source>
</evidence>
<dbReference type="SMART" id="SM00822">
    <property type="entry name" value="PKS_KR"/>
    <property type="match status" value="1"/>
</dbReference>
<evidence type="ECO:0000313" key="4">
    <source>
        <dbReference type="EMBL" id="SDZ36025.1"/>
    </source>
</evidence>
<dbReference type="Pfam" id="PF13561">
    <property type="entry name" value="adh_short_C2"/>
    <property type="match status" value="1"/>
</dbReference>
<dbReference type="EMBL" id="FNQB01000002">
    <property type="protein sequence ID" value="SDZ36025.1"/>
    <property type="molecule type" value="Genomic_DNA"/>
</dbReference>
<evidence type="ECO:0000313" key="5">
    <source>
        <dbReference type="Proteomes" id="UP000199632"/>
    </source>
</evidence>
<keyword evidence="5" id="KW-1185">Reference proteome</keyword>
<dbReference type="GO" id="GO:0016491">
    <property type="term" value="F:oxidoreductase activity"/>
    <property type="evidence" value="ECO:0007669"/>
    <property type="project" value="UniProtKB-KW"/>
</dbReference>
<comment type="similarity">
    <text evidence="1">Belongs to the short-chain dehydrogenases/reductases (SDR) family.</text>
</comment>
<dbReference type="InterPro" id="IPR051122">
    <property type="entry name" value="SDR_DHRS6-like"/>
</dbReference>
<dbReference type="STRING" id="137265.SAMN05421684_4860"/>
<organism evidence="4 5">
    <name type="scientific">Asanoa ishikariensis</name>
    <dbReference type="NCBI Taxonomy" id="137265"/>
    <lineage>
        <taxon>Bacteria</taxon>
        <taxon>Bacillati</taxon>
        <taxon>Actinomycetota</taxon>
        <taxon>Actinomycetes</taxon>
        <taxon>Micromonosporales</taxon>
        <taxon>Micromonosporaceae</taxon>
        <taxon>Asanoa</taxon>
    </lineage>
</organism>
<dbReference type="AlphaFoldDB" id="A0A1H3SEK4"/>
<dbReference type="OrthoDB" id="9806974at2"/>
<dbReference type="PANTHER" id="PTHR43477">
    <property type="entry name" value="DIHYDROANTICAPSIN 7-DEHYDROGENASE"/>
    <property type="match status" value="1"/>
</dbReference>
<dbReference type="RefSeq" id="WP_090797147.1">
    <property type="nucleotide sequence ID" value="NZ_BOND01000035.1"/>
</dbReference>
<dbReference type="InterPro" id="IPR036291">
    <property type="entry name" value="NAD(P)-bd_dom_sf"/>
</dbReference>
<evidence type="ECO:0000256" key="1">
    <source>
        <dbReference type="ARBA" id="ARBA00006484"/>
    </source>
</evidence>
<keyword evidence="2" id="KW-0560">Oxidoreductase</keyword>
<dbReference type="PANTHER" id="PTHR43477:SF1">
    <property type="entry name" value="DIHYDROANTICAPSIN 7-DEHYDROGENASE"/>
    <property type="match status" value="1"/>
</dbReference>
<dbReference type="PRINTS" id="PR00081">
    <property type="entry name" value="GDHRDH"/>
</dbReference>
<dbReference type="InterPro" id="IPR057326">
    <property type="entry name" value="KR_dom"/>
</dbReference>
<dbReference type="Proteomes" id="UP000199632">
    <property type="component" value="Unassembled WGS sequence"/>
</dbReference>
<gene>
    <name evidence="4" type="ORF">SAMN05421684_4860</name>
</gene>
<sequence length="236" mass="23798">MTLKDRTVLIIGRGGGIARATTDAVREAGASVVVAGRDPATLAVAYDDPAITAETVDLTDESSVAGLAERLGTVDHVVTTASARARGPVGQLDPDVVALSLRTKAVGAILLAKHFANRMPADGSFLLFSGATSVKPAAGMLAVAATNGAVDAIVRSLAVELAPIRVNAISPGTIDTGAYDALGPEKKAALFAGRSGTNPARRVGTADDVARAVVFALTNTFLTGVSLGIDGGERLV</sequence>